<evidence type="ECO:0000313" key="2">
    <source>
        <dbReference type="Proteomes" id="UP000831701"/>
    </source>
</evidence>
<keyword evidence="2" id="KW-1185">Reference proteome</keyword>
<protein>
    <submittedName>
        <fullName evidence="1">Uncharacterized protein</fullName>
    </submittedName>
</protein>
<organism evidence="1 2">
    <name type="scientific">Scortum barcoo</name>
    <name type="common">barcoo grunter</name>
    <dbReference type="NCBI Taxonomy" id="214431"/>
    <lineage>
        <taxon>Eukaryota</taxon>
        <taxon>Metazoa</taxon>
        <taxon>Chordata</taxon>
        <taxon>Craniata</taxon>
        <taxon>Vertebrata</taxon>
        <taxon>Euteleostomi</taxon>
        <taxon>Actinopterygii</taxon>
        <taxon>Neopterygii</taxon>
        <taxon>Teleostei</taxon>
        <taxon>Neoteleostei</taxon>
        <taxon>Acanthomorphata</taxon>
        <taxon>Eupercaria</taxon>
        <taxon>Centrarchiformes</taxon>
        <taxon>Terapontoidei</taxon>
        <taxon>Terapontidae</taxon>
        <taxon>Scortum</taxon>
    </lineage>
</organism>
<dbReference type="EMBL" id="CM041531">
    <property type="protein sequence ID" value="KAI3376924.1"/>
    <property type="molecule type" value="Genomic_DNA"/>
</dbReference>
<accession>A0ACB8XA43</accession>
<gene>
    <name evidence="1" type="ORF">L3Q82_000022</name>
</gene>
<dbReference type="Proteomes" id="UP000831701">
    <property type="component" value="Chromosome 1"/>
</dbReference>
<sequence>MLGEYSRGQTAPCSYDPFPSLIICPSSNQQGEVNLKEAKGKVLSALMTQSGDLSCCRRMFFFRIRMNRLLIPLRLRMPGSVVLRFRFMFQPSGV</sequence>
<proteinExistence type="predicted"/>
<evidence type="ECO:0000313" key="1">
    <source>
        <dbReference type="EMBL" id="KAI3376924.1"/>
    </source>
</evidence>
<reference evidence="1" key="1">
    <citation type="submission" date="2022-04" db="EMBL/GenBank/DDBJ databases">
        <title>Jade perch genome.</title>
        <authorList>
            <person name="Chao B."/>
        </authorList>
    </citation>
    <scope>NUCLEOTIDE SEQUENCE</scope>
    <source>
        <strain evidence="1">CB-2022</strain>
    </source>
</reference>
<comment type="caution">
    <text evidence="1">The sequence shown here is derived from an EMBL/GenBank/DDBJ whole genome shotgun (WGS) entry which is preliminary data.</text>
</comment>
<name>A0ACB8XA43_9TELE</name>